<dbReference type="GO" id="GO:0005829">
    <property type="term" value="C:cytosol"/>
    <property type="evidence" value="ECO:0007669"/>
    <property type="project" value="TreeGrafter"/>
</dbReference>
<dbReference type="OrthoDB" id="9815233at2"/>
<comment type="caution">
    <text evidence="7">The sequence shown here is derived from an EMBL/GenBank/DDBJ whole genome shotgun (WGS) entry which is preliminary data.</text>
</comment>
<dbReference type="PROSITE" id="PS00703">
    <property type="entry name" value="OKR_DC_1"/>
    <property type="match status" value="1"/>
</dbReference>
<feature type="modified residue" description="N6-(pyridoxal phosphate)lysine" evidence="5">
    <location>
        <position position="389"/>
    </location>
</feature>
<sequence>MNNSKHGKILVYFGKCDEGEKLKKLNEIATHLENIYNLEVNFVNSKDDFIEDFLYKQDITCLLMEYSSEHKDELDKTLTFIRKHNKKLPVIAFTANKDDLNKLDLVEIKKLNDFCFLYEDTVDFLAGRIEEHSKNYMSIVESPFLNNLIKYAKEYKYAWHTPGHMGGCAFLKNPPGKYFYDFLGENVFRTDLSVSVPELGSLLDHEGPIGESEKFASKVFGSDQTYYVLNGTSSVNQIIWRGRVTKDELAFVDRNCHKSLNYSMVITEAIPTYIIPRRNGLGIIGPVKLEEFTNGYIKGALKENPLVPESKKDESIKMLTLTNSTYDGLCYNVSKIKENLDKSIKNLHFDEAWYAYAKFHPLYNNFFAMTNDLDDEKHPPIFASHSTHKLLAAFSQASMLHVKNGSDVKVDPEIFNEAYMMYGSTSPQYNMIASLDVATNMMDFNGEDLLEATIKDAIDLRKNINRLYETEKKENGWFFSAWQPETTMFEGKKVKLTEAPTEFLAKDQKTWILNSKDNWHGFDDIEDDYIMLDPLKVTIKMPGINTDGSLEEEGIPAAIVSNYLINFGVVAEKTDYYSFLVLNSIGTTKSKQGALISGLSQFKKLYDNNAPLSEVFPDLVKENPGVYDGIGLKDHCQEMHNYIKEHKILELMAASYQIIPKPEMKPAEAARKVFREEVEKVTIDEMIGRTAAIMIVPYPPGIPMLMGGEKIDKDATPIVKYLLAREAFERVFPGYYGDIHGIEAVEINGERKFKTLVLK</sequence>
<dbReference type="GO" id="GO:0030170">
    <property type="term" value="F:pyridoxal phosphate binding"/>
    <property type="evidence" value="ECO:0007669"/>
    <property type="project" value="TreeGrafter"/>
</dbReference>
<gene>
    <name evidence="7" type="primary">adiA</name>
    <name evidence="7" type="ORF">CLTHE_28540</name>
</gene>
<evidence type="ECO:0000256" key="5">
    <source>
        <dbReference type="PIRSR" id="PIRSR009393-1"/>
    </source>
</evidence>
<dbReference type="GO" id="GO:0008792">
    <property type="term" value="F:arginine decarboxylase activity"/>
    <property type="evidence" value="ECO:0007669"/>
    <property type="project" value="UniProtKB-EC"/>
</dbReference>
<evidence type="ECO:0000313" key="7">
    <source>
        <dbReference type="EMBL" id="OPX46484.1"/>
    </source>
</evidence>
<evidence type="ECO:0000256" key="2">
    <source>
        <dbReference type="ARBA" id="ARBA00022793"/>
    </source>
</evidence>
<reference evidence="7 8" key="1">
    <citation type="submission" date="2016-02" db="EMBL/GenBank/DDBJ databases">
        <title>Genome sequence of Clostridium thermobutyricum DSM 4928.</title>
        <authorList>
            <person name="Poehlein A."/>
            <person name="Daniel R."/>
        </authorList>
    </citation>
    <scope>NUCLEOTIDE SEQUENCE [LARGE SCALE GENOMIC DNA]</scope>
    <source>
        <strain evidence="7 8">DSM 4928</strain>
    </source>
</reference>
<dbReference type="PANTHER" id="PTHR45229:SF3">
    <property type="entry name" value="BIODEGRADATIVE ARGININE DECARBOXYLASE"/>
    <property type="match status" value="1"/>
</dbReference>
<evidence type="ECO:0000313" key="8">
    <source>
        <dbReference type="Proteomes" id="UP000191448"/>
    </source>
</evidence>
<evidence type="ECO:0000256" key="3">
    <source>
        <dbReference type="ARBA" id="ARBA00022898"/>
    </source>
</evidence>
<comment type="similarity">
    <text evidence="1">Belongs to the Orn/Lys/Arg decarboxylase class-I family.</text>
</comment>
<keyword evidence="2" id="KW-0210">Decarboxylase</keyword>
<keyword evidence="3 5" id="KW-0663">Pyridoxal phosphate</keyword>
<dbReference type="Pfam" id="PF03709">
    <property type="entry name" value="OKR_DC_1_N"/>
    <property type="match status" value="1"/>
</dbReference>
<dbReference type="InterPro" id="IPR011193">
    <property type="entry name" value="Orn/lys/arg_de-COase"/>
</dbReference>
<dbReference type="Proteomes" id="UP000191448">
    <property type="component" value="Unassembled WGS sequence"/>
</dbReference>
<protein>
    <submittedName>
        <fullName evidence="7">Biodegradative arginine decarboxylase</fullName>
        <ecNumber evidence="7">4.1.1.19</ecNumber>
    </submittedName>
</protein>
<dbReference type="InterPro" id="IPR015421">
    <property type="entry name" value="PyrdxlP-dep_Trfase_major"/>
</dbReference>
<dbReference type="Gene3D" id="3.90.1150.10">
    <property type="entry name" value="Aspartate Aminotransferase, domain 1"/>
    <property type="match status" value="1"/>
</dbReference>
<dbReference type="SUPFAM" id="SSF55904">
    <property type="entry name" value="Ornithine decarboxylase C-terminal domain"/>
    <property type="match status" value="1"/>
</dbReference>
<dbReference type="Gene3D" id="3.90.100.10">
    <property type="entry name" value="Orn/Lys/Arg decarboxylase, C-terminal domain"/>
    <property type="match status" value="1"/>
</dbReference>
<dbReference type="InterPro" id="IPR008286">
    <property type="entry name" value="Prn/Lys/Arg_de-COase_C"/>
</dbReference>
<dbReference type="InterPro" id="IPR015422">
    <property type="entry name" value="PyrdxlP-dep_Trfase_small"/>
</dbReference>
<evidence type="ECO:0000256" key="4">
    <source>
        <dbReference type="ARBA" id="ARBA00023239"/>
    </source>
</evidence>
<dbReference type="PIRSF" id="PIRSF009393">
    <property type="entry name" value="Orn_decarb"/>
    <property type="match status" value="1"/>
</dbReference>
<dbReference type="AlphaFoldDB" id="A0A1V4SRK4"/>
<keyword evidence="4 7" id="KW-0456">Lyase</keyword>
<dbReference type="GO" id="GO:0006527">
    <property type="term" value="P:L-arginine catabolic process"/>
    <property type="evidence" value="ECO:0007669"/>
    <property type="project" value="TreeGrafter"/>
</dbReference>
<accession>A0A1V4SRK4</accession>
<dbReference type="Pfam" id="PF03711">
    <property type="entry name" value="OKR_DC_1_C"/>
    <property type="match status" value="1"/>
</dbReference>
<dbReference type="InterPro" id="IPR036633">
    <property type="entry name" value="Prn/Lys/Arg_de-COase_C_sf"/>
</dbReference>
<dbReference type="InterPro" id="IPR015424">
    <property type="entry name" value="PyrdxlP-dep_Trfase"/>
</dbReference>
<evidence type="ECO:0000259" key="6">
    <source>
        <dbReference type="PROSITE" id="PS00703"/>
    </source>
</evidence>
<proteinExistence type="inferred from homology"/>
<dbReference type="SUPFAM" id="SSF53383">
    <property type="entry name" value="PLP-dependent transferases"/>
    <property type="match status" value="1"/>
</dbReference>
<evidence type="ECO:0000256" key="1">
    <source>
        <dbReference type="ARBA" id="ARBA00010671"/>
    </source>
</evidence>
<dbReference type="Pfam" id="PF01276">
    <property type="entry name" value="OKR_DC_1"/>
    <property type="match status" value="1"/>
</dbReference>
<name>A0A1V4SRK4_9CLOT</name>
<dbReference type="RefSeq" id="WP_080024037.1">
    <property type="nucleotide sequence ID" value="NZ_LTAY01000085.1"/>
</dbReference>
<dbReference type="InterPro" id="IPR005308">
    <property type="entry name" value="OKR_de-COase_N"/>
</dbReference>
<dbReference type="EMBL" id="LTAY01000085">
    <property type="protein sequence ID" value="OPX46484.1"/>
    <property type="molecule type" value="Genomic_DNA"/>
</dbReference>
<organism evidence="7 8">
    <name type="scientific">Clostridium thermobutyricum DSM 4928</name>
    <dbReference type="NCBI Taxonomy" id="1121339"/>
    <lineage>
        <taxon>Bacteria</taxon>
        <taxon>Bacillati</taxon>
        <taxon>Bacillota</taxon>
        <taxon>Clostridia</taxon>
        <taxon>Eubacteriales</taxon>
        <taxon>Clostridiaceae</taxon>
        <taxon>Clostridium</taxon>
    </lineage>
</organism>
<feature type="domain" description="Orn/Lys/Arg decarboxylases family 1 pyridoxal-P attachment site" evidence="6">
    <location>
        <begin position="384"/>
        <end position="398"/>
    </location>
</feature>
<dbReference type="PANTHER" id="PTHR45229">
    <property type="entry name" value="CONSTITUTIVE ORNITHINE DECARBOXYLASE"/>
    <property type="match status" value="1"/>
</dbReference>
<dbReference type="EC" id="4.1.1.19" evidence="7"/>
<dbReference type="Gene3D" id="3.40.640.10">
    <property type="entry name" value="Type I PLP-dependent aspartate aminotransferase-like (Major domain)"/>
    <property type="match status" value="1"/>
</dbReference>
<dbReference type="Gene3D" id="3.40.50.2300">
    <property type="match status" value="1"/>
</dbReference>
<dbReference type="InterPro" id="IPR000310">
    <property type="entry name" value="Orn/Lys/Arg_deCO2ase_major_dom"/>
</dbReference>